<accession>A0A1H7INE4</accession>
<dbReference type="GO" id="GO:0005886">
    <property type="term" value="C:plasma membrane"/>
    <property type="evidence" value="ECO:0007669"/>
    <property type="project" value="UniProtKB-SubCell"/>
</dbReference>
<dbReference type="InterPro" id="IPR003400">
    <property type="entry name" value="ExbD"/>
</dbReference>
<evidence type="ECO:0000256" key="8">
    <source>
        <dbReference type="SAM" id="Phobius"/>
    </source>
</evidence>
<dbReference type="STRING" id="1429083.GCA_001885685_02597"/>
<evidence type="ECO:0000256" key="1">
    <source>
        <dbReference type="ARBA" id="ARBA00004162"/>
    </source>
</evidence>
<evidence type="ECO:0000256" key="5">
    <source>
        <dbReference type="ARBA" id="ARBA00022989"/>
    </source>
</evidence>
<keyword evidence="7" id="KW-0653">Protein transport</keyword>
<dbReference type="AlphaFoldDB" id="A0A1H7INE4"/>
<keyword evidence="10" id="KW-1185">Reference proteome</keyword>
<keyword evidence="7" id="KW-0813">Transport</keyword>
<dbReference type="GO" id="GO:0015031">
    <property type="term" value="P:protein transport"/>
    <property type="evidence" value="ECO:0007669"/>
    <property type="project" value="UniProtKB-KW"/>
</dbReference>
<dbReference type="Pfam" id="PF02472">
    <property type="entry name" value="ExbD"/>
    <property type="match status" value="1"/>
</dbReference>
<evidence type="ECO:0000256" key="3">
    <source>
        <dbReference type="ARBA" id="ARBA00022475"/>
    </source>
</evidence>
<keyword evidence="3" id="KW-1003">Cell membrane</keyword>
<dbReference type="GO" id="GO:0022857">
    <property type="term" value="F:transmembrane transporter activity"/>
    <property type="evidence" value="ECO:0007669"/>
    <property type="project" value="InterPro"/>
</dbReference>
<dbReference type="Proteomes" id="UP000185766">
    <property type="component" value="Unassembled WGS sequence"/>
</dbReference>
<name>A0A1H7INE4_9GAMM</name>
<evidence type="ECO:0000256" key="4">
    <source>
        <dbReference type="ARBA" id="ARBA00022692"/>
    </source>
</evidence>
<dbReference type="RefSeq" id="WP_074865629.1">
    <property type="nucleotide sequence ID" value="NZ_FOAS01000004.1"/>
</dbReference>
<gene>
    <name evidence="9" type="ORF">SAMN05216214_10415</name>
</gene>
<dbReference type="PANTHER" id="PTHR30558">
    <property type="entry name" value="EXBD MEMBRANE COMPONENT OF PMF-DRIVEN MACROMOLECULE IMPORT SYSTEM"/>
    <property type="match status" value="1"/>
</dbReference>
<protein>
    <submittedName>
        <fullName evidence="9">Biopolymer transport protein ExbD</fullName>
    </submittedName>
</protein>
<dbReference type="PANTHER" id="PTHR30558:SF15">
    <property type="entry name" value="BIOPOLYMER TRANSPORT PROTEIN EXBD1"/>
    <property type="match status" value="1"/>
</dbReference>
<evidence type="ECO:0000256" key="2">
    <source>
        <dbReference type="ARBA" id="ARBA00005811"/>
    </source>
</evidence>
<evidence type="ECO:0000256" key="7">
    <source>
        <dbReference type="RuleBase" id="RU003879"/>
    </source>
</evidence>
<reference evidence="9 10" key="1">
    <citation type="submission" date="2016-10" db="EMBL/GenBank/DDBJ databases">
        <authorList>
            <person name="de Groot N.N."/>
        </authorList>
    </citation>
    <scope>NUCLEOTIDE SEQUENCE [LARGE SCALE GENOMIC DNA]</scope>
    <source>
        <strain evidence="9 10">JCM 19513</strain>
    </source>
</reference>
<feature type="transmembrane region" description="Helical" evidence="8">
    <location>
        <begin position="20"/>
        <end position="40"/>
    </location>
</feature>
<keyword evidence="5 8" id="KW-1133">Transmembrane helix</keyword>
<sequence>MIRLPEADSSGSSLLPDLTPLLDVIFIVLVFFLLTAQMPLKTLPLDLPKVPEDHPPAANAPDERLQIALNADGQWYLDDAPQSDFAALRVALDSRLTSTPPGIDLQLDRQAPLDAFLRLVSLLQDRGAHDTRILMEDGNHAP</sequence>
<comment type="similarity">
    <text evidence="2 7">Belongs to the ExbD/TolR family.</text>
</comment>
<organism evidence="9 10">
    <name type="scientific">Atopomonas hussainii</name>
    <dbReference type="NCBI Taxonomy" id="1429083"/>
    <lineage>
        <taxon>Bacteria</taxon>
        <taxon>Pseudomonadati</taxon>
        <taxon>Pseudomonadota</taxon>
        <taxon>Gammaproteobacteria</taxon>
        <taxon>Pseudomonadales</taxon>
        <taxon>Pseudomonadaceae</taxon>
        <taxon>Atopomonas</taxon>
    </lineage>
</organism>
<evidence type="ECO:0000313" key="9">
    <source>
        <dbReference type="EMBL" id="SEK63824.1"/>
    </source>
</evidence>
<dbReference type="EMBL" id="FOAS01000004">
    <property type="protein sequence ID" value="SEK63824.1"/>
    <property type="molecule type" value="Genomic_DNA"/>
</dbReference>
<keyword evidence="4 7" id="KW-0812">Transmembrane</keyword>
<keyword evidence="6 8" id="KW-0472">Membrane</keyword>
<comment type="subcellular location">
    <subcellularLocation>
        <location evidence="1">Cell membrane</location>
        <topology evidence="1">Single-pass membrane protein</topology>
    </subcellularLocation>
    <subcellularLocation>
        <location evidence="7">Cell membrane</location>
        <topology evidence="7">Single-pass type II membrane protein</topology>
    </subcellularLocation>
</comment>
<proteinExistence type="inferred from homology"/>
<evidence type="ECO:0000313" key="10">
    <source>
        <dbReference type="Proteomes" id="UP000185766"/>
    </source>
</evidence>
<evidence type="ECO:0000256" key="6">
    <source>
        <dbReference type="ARBA" id="ARBA00023136"/>
    </source>
</evidence>